<dbReference type="PIRSF" id="PIRSF018266">
    <property type="entry name" value="FecR"/>
    <property type="match status" value="1"/>
</dbReference>
<dbReference type="GO" id="GO:0016989">
    <property type="term" value="F:sigma factor antagonist activity"/>
    <property type="evidence" value="ECO:0007669"/>
    <property type="project" value="TreeGrafter"/>
</dbReference>
<organism evidence="4 5">
    <name type="scientific">Pollutimonas bauzanensis</name>
    <dbReference type="NCBI Taxonomy" id="658167"/>
    <lineage>
        <taxon>Bacteria</taxon>
        <taxon>Pseudomonadati</taxon>
        <taxon>Pseudomonadota</taxon>
        <taxon>Betaproteobacteria</taxon>
        <taxon>Burkholderiales</taxon>
        <taxon>Alcaligenaceae</taxon>
        <taxon>Pollutimonas</taxon>
    </lineage>
</organism>
<feature type="domain" description="FecR N-terminal" evidence="3">
    <location>
        <begin position="15"/>
        <end position="57"/>
    </location>
</feature>
<accession>A0A1M5Z6H1</accession>
<dbReference type="PANTHER" id="PTHR30273">
    <property type="entry name" value="PERIPLASMIC SIGNAL SENSOR AND SIGMA FACTOR ACTIVATOR FECR-RELATED"/>
    <property type="match status" value="1"/>
</dbReference>
<dbReference type="Pfam" id="PF04773">
    <property type="entry name" value="FecR"/>
    <property type="match status" value="1"/>
</dbReference>
<dbReference type="PANTHER" id="PTHR30273:SF2">
    <property type="entry name" value="PROTEIN FECR"/>
    <property type="match status" value="1"/>
</dbReference>
<dbReference type="Proteomes" id="UP000184226">
    <property type="component" value="Unassembled WGS sequence"/>
</dbReference>
<dbReference type="OrthoDB" id="8617634at2"/>
<dbReference type="EMBL" id="FQXE01000012">
    <property type="protein sequence ID" value="SHI19842.1"/>
    <property type="molecule type" value="Genomic_DNA"/>
</dbReference>
<evidence type="ECO:0000259" key="3">
    <source>
        <dbReference type="Pfam" id="PF16220"/>
    </source>
</evidence>
<keyword evidence="1" id="KW-0472">Membrane</keyword>
<reference evidence="4 5" key="1">
    <citation type="submission" date="2016-11" db="EMBL/GenBank/DDBJ databases">
        <authorList>
            <person name="Jaros S."/>
            <person name="Januszkiewicz K."/>
            <person name="Wedrychowicz H."/>
        </authorList>
    </citation>
    <scope>NUCLEOTIDE SEQUENCE [LARGE SCALE GENOMIC DNA]</scope>
    <source>
        <strain evidence="4 5">CGMCC 1.10190</strain>
    </source>
</reference>
<feature type="domain" description="FecR protein" evidence="2">
    <location>
        <begin position="120"/>
        <end position="212"/>
    </location>
</feature>
<name>A0A1M5Z6H1_9BURK</name>
<dbReference type="Pfam" id="PF16220">
    <property type="entry name" value="DUF4880"/>
    <property type="match status" value="1"/>
</dbReference>
<keyword evidence="1" id="KW-1133">Transmembrane helix</keyword>
<dbReference type="InterPro" id="IPR006860">
    <property type="entry name" value="FecR"/>
</dbReference>
<evidence type="ECO:0000259" key="2">
    <source>
        <dbReference type="Pfam" id="PF04773"/>
    </source>
</evidence>
<evidence type="ECO:0000313" key="5">
    <source>
        <dbReference type="Proteomes" id="UP000184226"/>
    </source>
</evidence>
<keyword evidence="5" id="KW-1185">Reference proteome</keyword>
<keyword evidence="1" id="KW-0812">Transmembrane</keyword>
<sequence>MMDFNDSDIAKAARDQAAHWFARARLGTLTPQERRECEAWRAASAENDSQYRSLETLWRVADELPRDRMRAVLTQTEALRPPIDQRRRFAMGLGAACAMALVAGVVGPQWWAPAPEYTARLASAKGERKQFVLPDGSTLELNTDTHATVAFYPGKRTVTLAAGEILFAVDADPSRPFIVAAGKAQVSVTGTRFNVRRDGDDVSLAVESGSVEFSAGSWWNRKVERLAAGYVAHYQTGQGLEPAHPGDVAILTAWQRGRLIFRDSPLSQVVNELNRYLSQPLRIADAHLGRLRIAGTLGIDEPESALEVLPEIAPVTVLRRTDGSTVITAR</sequence>
<feature type="transmembrane region" description="Helical" evidence="1">
    <location>
        <begin position="89"/>
        <end position="111"/>
    </location>
</feature>
<proteinExistence type="predicted"/>
<dbReference type="RefSeq" id="WP_073106556.1">
    <property type="nucleotide sequence ID" value="NZ_FQXE01000012.1"/>
</dbReference>
<dbReference type="STRING" id="658167.SAMN04488135_112165"/>
<dbReference type="Gene3D" id="3.55.50.30">
    <property type="match status" value="1"/>
</dbReference>
<dbReference type="Gene3D" id="2.60.120.1440">
    <property type="match status" value="1"/>
</dbReference>
<dbReference type="AlphaFoldDB" id="A0A1M5Z6H1"/>
<protein>
    <submittedName>
        <fullName evidence="4">FecR family protein</fullName>
    </submittedName>
</protein>
<evidence type="ECO:0000313" key="4">
    <source>
        <dbReference type="EMBL" id="SHI19842.1"/>
    </source>
</evidence>
<dbReference type="InterPro" id="IPR012373">
    <property type="entry name" value="Ferrdict_sens_TM"/>
</dbReference>
<gene>
    <name evidence="4" type="ORF">SAMN04488135_112165</name>
</gene>
<evidence type="ECO:0000256" key="1">
    <source>
        <dbReference type="SAM" id="Phobius"/>
    </source>
</evidence>
<dbReference type="InterPro" id="IPR032623">
    <property type="entry name" value="FecR_N"/>
</dbReference>